<keyword evidence="2" id="KW-1185">Reference proteome</keyword>
<evidence type="ECO:0000313" key="2">
    <source>
        <dbReference type="Proteomes" id="UP000766486"/>
    </source>
</evidence>
<dbReference type="SMART" id="SM00248">
    <property type="entry name" value="ANK"/>
    <property type="match status" value="4"/>
</dbReference>
<accession>A0ABY6U0E4</accession>
<proteinExistence type="predicted"/>
<name>A0ABY6U0E4_BIOOC</name>
<evidence type="ECO:0008006" key="3">
    <source>
        <dbReference type="Google" id="ProtNLM"/>
    </source>
</evidence>
<gene>
    <name evidence="1" type="ORF">CLO192961_LOCUS143111</name>
</gene>
<organism evidence="1 2">
    <name type="scientific">Bionectria ochroleuca</name>
    <name type="common">Gliocladium roseum</name>
    <dbReference type="NCBI Taxonomy" id="29856"/>
    <lineage>
        <taxon>Eukaryota</taxon>
        <taxon>Fungi</taxon>
        <taxon>Dikarya</taxon>
        <taxon>Ascomycota</taxon>
        <taxon>Pezizomycotina</taxon>
        <taxon>Sordariomycetes</taxon>
        <taxon>Hypocreomycetidae</taxon>
        <taxon>Hypocreales</taxon>
        <taxon>Bionectriaceae</taxon>
        <taxon>Clonostachys</taxon>
    </lineage>
</organism>
<protein>
    <recommendedName>
        <fullName evidence="3">F-box domain-containing protein</fullName>
    </recommendedName>
</protein>
<comment type="caution">
    <text evidence="1">The sequence shown here is derived from an EMBL/GenBank/DDBJ whole genome shotgun (WGS) entry which is preliminary data.</text>
</comment>
<dbReference type="InterPro" id="IPR002110">
    <property type="entry name" value="Ankyrin_rpt"/>
</dbReference>
<dbReference type="SUPFAM" id="SSF48403">
    <property type="entry name" value="Ankyrin repeat"/>
    <property type="match status" value="1"/>
</dbReference>
<dbReference type="EMBL" id="CABFNS010000720">
    <property type="protein sequence ID" value="VUC24455.1"/>
    <property type="molecule type" value="Genomic_DNA"/>
</dbReference>
<evidence type="ECO:0000313" key="1">
    <source>
        <dbReference type="EMBL" id="VUC24455.1"/>
    </source>
</evidence>
<dbReference type="Gene3D" id="1.25.40.20">
    <property type="entry name" value="Ankyrin repeat-containing domain"/>
    <property type="match status" value="1"/>
</dbReference>
<dbReference type="Proteomes" id="UP000766486">
    <property type="component" value="Unassembled WGS sequence"/>
</dbReference>
<dbReference type="InterPro" id="IPR036770">
    <property type="entry name" value="Ankyrin_rpt-contain_sf"/>
</dbReference>
<reference evidence="1 2" key="1">
    <citation type="submission" date="2019-06" db="EMBL/GenBank/DDBJ databases">
        <authorList>
            <person name="Broberg M."/>
        </authorList>
    </citation>
    <scope>NUCLEOTIDE SEQUENCE [LARGE SCALE GENOMIC DNA]</scope>
</reference>
<sequence length="345" mass="39575">MECITQSEQTQIDGDSVGEAKCHILLLPTDLIQVVIDCLSEDEIASTEKDLLSLCLTSKALLAVARSRLYRFNADWVENNETRYGAKRKASDRAALDWAIEKDRKETAELVMEITPEVFELCHLSTAIQENRFEIAWMLLRQDIVCTKVEASTEDSPIFAAVGVGHIGLIDYIGKIQSLDVSMFDRSYHTVLHYACYCGHLNLVQRFLDLEADPYAKGESPYAMTPLMAAILCKLPTARYDILRTMLACEPSLPHSNEQYENYMRYISEKCNLDDLELFIGRGFFDSFLNDQSPQVCNERWRHWIGMARISKIRNSFEDFSSFVPANTTPMAFSKKYVQWLWLRK</sequence>
<dbReference type="Pfam" id="PF12796">
    <property type="entry name" value="Ank_2"/>
    <property type="match status" value="1"/>
</dbReference>